<proteinExistence type="predicted"/>
<keyword evidence="9" id="KW-1185">Reference proteome</keyword>
<sequence>IHTVFTTECGPYFTWQSLGKHSSYTYSLSGQKGNVTRLMSCDGGSLKDWQDDGVMPTHIAPSWTKHPRTGDIGINKPVAVQDWMSKTNPQEDYILILDADMIMLKPFDPVKMGVAPGWAVSAFYGYLQGVSNDLALKHVPHVLPRNDTLAGPLGRRGDQVGGFTMMRTEDLRKVLPLWIKYTEDVRADPE</sequence>
<dbReference type="GeneID" id="17037159"/>
<feature type="non-terminal residue" evidence="8">
    <location>
        <position position="1"/>
    </location>
</feature>
<name>I0YLG0_COCSC</name>
<evidence type="ECO:0000259" key="7">
    <source>
        <dbReference type="Pfam" id="PF23452"/>
    </source>
</evidence>
<evidence type="ECO:0000256" key="2">
    <source>
        <dbReference type="ARBA" id="ARBA00022676"/>
    </source>
</evidence>
<evidence type="ECO:0000256" key="5">
    <source>
        <dbReference type="ARBA" id="ARBA00022989"/>
    </source>
</evidence>
<reference evidence="8 9" key="1">
    <citation type="journal article" date="2012" name="Genome Biol.">
        <title>The genome of the polar eukaryotic microalga coccomyxa subellipsoidea reveals traits of cold adaptation.</title>
        <authorList>
            <person name="Blanc G."/>
            <person name="Agarkova I."/>
            <person name="Grimwood J."/>
            <person name="Kuo A."/>
            <person name="Brueggeman A."/>
            <person name="Dunigan D."/>
            <person name="Gurnon J."/>
            <person name="Ladunga I."/>
            <person name="Lindquist E."/>
            <person name="Lucas S."/>
            <person name="Pangilinan J."/>
            <person name="Proschold T."/>
            <person name="Salamov A."/>
            <person name="Schmutz J."/>
            <person name="Weeks D."/>
            <person name="Yamada T."/>
            <person name="Claverie J.M."/>
            <person name="Grigoriev I."/>
            <person name="Van Etten J."/>
            <person name="Lomsadze A."/>
            <person name="Borodovsky M."/>
        </authorList>
    </citation>
    <scope>NUCLEOTIDE SEQUENCE [LARGE SCALE GENOMIC DNA]</scope>
    <source>
        <strain evidence="8 9">C-169</strain>
    </source>
</reference>
<gene>
    <name evidence="8" type="ORF">COCSUDRAFT_8175</name>
</gene>
<keyword evidence="6" id="KW-0472">Membrane</keyword>
<organism evidence="8 9">
    <name type="scientific">Coccomyxa subellipsoidea (strain C-169)</name>
    <name type="common">Green microalga</name>
    <dbReference type="NCBI Taxonomy" id="574566"/>
    <lineage>
        <taxon>Eukaryota</taxon>
        <taxon>Viridiplantae</taxon>
        <taxon>Chlorophyta</taxon>
        <taxon>core chlorophytes</taxon>
        <taxon>Trebouxiophyceae</taxon>
        <taxon>Trebouxiophyceae incertae sedis</taxon>
        <taxon>Coccomyxaceae</taxon>
        <taxon>Coccomyxa</taxon>
        <taxon>Coccomyxa subellipsoidea</taxon>
    </lineage>
</organism>
<dbReference type="GO" id="GO:0016020">
    <property type="term" value="C:membrane"/>
    <property type="evidence" value="ECO:0007669"/>
    <property type="project" value="UniProtKB-SubCell"/>
</dbReference>
<dbReference type="Pfam" id="PF23452">
    <property type="entry name" value="HPAT"/>
    <property type="match status" value="1"/>
</dbReference>
<dbReference type="PANTHER" id="PTHR31485">
    <property type="entry name" value="PEPTIDYL SERINE ALPHA-GALACTOSYLTRANSFERASE"/>
    <property type="match status" value="1"/>
</dbReference>
<dbReference type="InterPro" id="IPR044845">
    <property type="entry name" value="HPAT/SRGT1-like"/>
</dbReference>
<dbReference type="RefSeq" id="XP_005643773.1">
    <property type="nucleotide sequence ID" value="XM_005643716.1"/>
</dbReference>
<keyword evidence="3" id="KW-0808">Transferase</keyword>
<keyword evidence="2" id="KW-0328">Glycosyltransferase</keyword>
<accession>I0YLG0</accession>
<dbReference type="EMBL" id="AGSI01000020">
    <property type="protein sequence ID" value="EIE19229.1"/>
    <property type="molecule type" value="Genomic_DNA"/>
</dbReference>
<dbReference type="Proteomes" id="UP000007264">
    <property type="component" value="Unassembled WGS sequence"/>
</dbReference>
<dbReference type="KEGG" id="csl:COCSUDRAFT_8175"/>
<protein>
    <recommendedName>
        <fullName evidence="7">Hydroxyproline O-arabinosyltransferase-like domain-containing protein</fullName>
    </recommendedName>
</protein>
<keyword evidence="4" id="KW-0812">Transmembrane</keyword>
<dbReference type="AlphaFoldDB" id="I0YLG0"/>
<evidence type="ECO:0000256" key="3">
    <source>
        <dbReference type="ARBA" id="ARBA00022679"/>
    </source>
</evidence>
<feature type="non-terminal residue" evidence="8">
    <location>
        <position position="190"/>
    </location>
</feature>
<dbReference type="STRING" id="574566.I0YLG0"/>
<dbReference type="InterPro" id="IPR056508">
    <property type="entry name" value="HPAT-like"/>
</dbReference>
<comment type="subcellular location">
    <subcellularLocation>
        <location evidence="1">Membrane</location>
        <topology evidence="1">Single-pass membrane protein</topology>
    </subcellularLocation>
</comment>
<evidence type="ECO:0000313" key="9">
    <source>
        <dbReference type="Proteomes" id="UP000007264"/>
    </source>
</evidence>
<evidence type="ECO:0000256" key="6">
    <source>
        <dbReference type="ARBA" id="ARBA00023136"/>
    </source>
</evidence>
<keyword evidence="5" id="KW-1133">Transmembrane helix</keyword>
<comment type="caution">
    <text evidence="8">The sequence shown here is derived from an EMBL/GenBank/DDBJ whole genome shotgun (WGS) entry which is preliminary data.</text>
</comment>
<evidence type="ECO:0000256" key="1">
    <source>
        <dbReference type="ARBA" id="ARBA00004167"/>
    </source>
</evidence>
<evidence type="ECO:0000313" key="8">
    <source>
        <dbReference type="EMBL" id="EIE19229.1"/>
    </source>
</evidence>
<feature type="domain" description="Hydroxyproline O-arabinosyltransferase-like" evidence="7">
    <location>
        <begin position="2"/>
        <end position="190"/>
    </location>
</feature>
<dbReference type="OrthoDB" id="2015991at2759"/>
<dbReference type="GO" id="GO:0016757">
    <property type="term" value="F:glycosyltransferase activity"/>
    <property type="evidence" value="ECO:0007669"/>
    <property type="project" value="UniProtKB-KW"/>
</dbReference>
<evidence type="ECO:0000256" key="4">
    <source>
        <dbReference type="ARBA" id="ARBA00022692"/>
    </source>
</evidence>
<dbReference type="PANTHER" id="PTHR31485:SF7">
    <property type="entry name" value="PEPTIDYL SERINE ALPHA-GALACTOSYLTRANSFERASE"/>
    <property type="match status" value="1"/>
</dbReference>